<dbReference type="InterPro" id="IPR041164">
    <property type="entry name" value="LDcluster4"/>
</dbReference>
<proteinExistence type="predicted"/>
<dbReference type="InterPro" id="IPR052341">
    <property type="entry name" value="LOG_family_nucleotidases"/>
</dbReference>
<dbReference type="AlphaFoldDB" id="A0A1G2HZD4"/>
<evidence type="ECO:0008006" key="3">
    <source>
        <dbReference type="Google" id="ProtNLM"/>
    </source>
</evidence>
<dbReference type="EMBL" id="MHOS01000026">
    <property type="protein sequence ID" value="OGZ67912.1"/>
    <property type="molecule type" value="Genomic_DNA"/>
</dbReference>
<evidence type="ECO:0000313" key="1">
    <source>
        <dbReference type="EMBL" id="OGZ67912.1"/>
    </source>
</evidence>
<reference evidence="1 2" key="1">
    <citation type="journal article" date="2016" name="Nat. Commun.">
        <title>Thousands of microbial genomes shed light on interconnected biogeochemical processes in an aquifer system.</title>
        <authorList>
            <person name="Anantharaman K."/>
            <person name="Brown C.T."/>
            <person name="Hug L.A."/>
            <person name="Sharon I."/>
            <person name="Castelle C.J."/>
            <person name="Probst A.J."/>
            <person name="Thomas B.C."/>
            <person name="Singh A."/>
            <person name="Wilkins M.J."/>
            <person name="Karaoz U."/>
            <person name="Brodie E.L."/>
            <person name="Williams K.H."/>
            <person name="Hubbard S.S."/>
            <person name="Banfield J.F."/>
        </authorList>
    </citation>
    <scope>NUCLEOTIDE SEQUENCE [LARGE SCALE GENOMIC DNA]</scope>
</reference>
<evidence type="ECO:0000313" key="2">
    <source>
        <dbReference type="Proteomes" id="UP000176421"/>
    </source>
</evidence>
<comment type="caution">
    <text evidence="1">The sequence shown here is derived from an EMBL/GenBank/DDBJ whole genome shotgun (WGS) entry which is preliminary data.</text>
</comment>
<dbReference type="Proteomes" id="UP000176421">
    <property type="component" value="Unassembled WGS sequence"/>
</dbReference>
<dbReference type="Gene3D" id="3.40.50.450">
    <property type="match status" value="1"/>
</dbReference>
<name>A0A1G2HZD4_9BACT</name>
<dbReference type="PANTHER" id="PTHR43393:SF3">
    <property type="entry name" value="LYSINE DECARBOXYLASE-LIKE PROTEIN"/>
    <property type="match status" value="1"/>
</dbReference>
<dbReference type="SUPFAM" id="SSF102405">
    <property type="entry name" value="MCP/YpsA-like"/>
    <property type="match status" value="1"/>
</dbReference>
<dbReference type="GO" id="GO:0005829">
    <property type="term" value="C:cytosol"/>
    <property type="evidence" value="ECO:0007669"/>
    <property type="project" value="TreeGrafter"/>
</dbReference>
<dbReference type="STRING" id="1802206.A3D35_03105"/>
<sequence length="190" mass="20587">MAIKKQKSKIKVAVIGSSRYDEIDDVHRKIAYDIGRAIADSECILLTGGGKGVSEFVANGAIENGGLCIGISPADSYKNHVDVFKNPAHVFDALIFTGFGHKGRNVVLIRSCDIVIALDGGVGTLNELTIALDEGKDIGILSGSGLILNYFLDFYNKISNQRKFNGSVIVKDKPKELIKALIELHLEDRN</sequence>
<gene>
    <name evidence="1" type="ORF">A3D35_03105</name>
</gene>
<dbReference type="Pfam" id="PF18306">
    <property type="entry name" value="LDcluster4"/>
    <property type="match status" value="1"/>
</dbReference>
<dbReference type="PANTHER" id="PTHR43393">
    <property type="entry name" value="CYTOKININ RIBOSIDE 5'-MONOPHOSPHATE PHOSPHORIBOHYDROLASE"/>
    <property type="match status" value="1"/>
</dbReference>
<accession>A0A1G2HZD4</accession>
<organism evidence="1 2">
    <name type="scientific">Candidatus Staskawiczbacteria bacterium RIFCSPHIGHO2_02_FULL_34_9</name>
    <dbReference type="NCBI Taxonomy" id="1802206"/>
    <lineage>
        <taxon>Bacteria</taxon>
        <taxon>Candidatus Staskawicziibacteriota</taxon>
    </lineage>
</organism>
<protein>
    <recommendedName>
        <fullName evidence="3">TIGR00725 family protein</fullName>
    </recommendedName>
</protein>